<name>A0A0S4IQW8_BODSA</name>
<dbReference type="GO" id="GO:0008270">
    <property type="term" value="F:zinc ion binding"/>
    <property type="evidence" value="ECO:0007669"/>
    <property type="project" value="UniProtKB-KW"/>
</dbReference>
<dbReference type="Proteomes" id="UP000051952">
    <property type="component" value="Unassembled WGS sequence"/>
</dbReference>
<evidence type="ECO:0000313" key="8">
    <source>
        <dbReference type="Proteomes" id="UP000051952"/>
    </source>
</evidence>
<evidence type="ECO:0000256" key="3">
    <source>
        <dbReference type="ARBA" id="ARBA00022833"/>
    </source>
</evidence>
<feature type="zinc finger region" description="C3H1-type" evidence="4">
    <location>
        <begin position="47"/>
        <end position="75"/>
    </location>
</feature>
<gene>
    <name evidence="7" type="ORF">BSAL_60655</name>
</gene>
<keyword evidence="2 4" id="KW-0863">Zinc-finger</keyword>
<evidence type="ECO:0000256" key="1">
    <source>
        <dbReference type="ARBA" id="ARBA00022723"/>
    </source>
</evidence>
<reference evidence="8" key="1">
    <citation type="submission" date="2015-09" db="EMBL/GenBank/DDBJ databases">
        <authorList>
            <consortium name="Pathogen Informatics"/>
        </authorList>
    </citation>
    <scope>NUCLEOTIDE SEQUENCE [LARGE SCALE GENOMIC DNA]</scope>
    <source>
        <strain evidence="8">Lake Konstanz</strain>
    </source>
</reference>
<dbReference type="EMBL" id="CYKH01000275">
    <property type="protein sequence ID" value="CUF25055.1"/>
    <property type="molecule type" value="Genomic_DNA"/>
</dbReference>
<feature type="compositionally biased region" description="Low complexity" evidence="5">
    <location>
        <begin position="92"/>
        <end position="103"/>
    </location>
</feature>
<dbReference type="Gene3D" id="4.10.1000.10">
    <property type="entry name" value="Zinc finger, CCCH-type"/>
    <property type="match status" value="1"/>
</dbReference>
<dbReference type="InterPro" id="IPR036855">
    <property type="entry name" value="Znf_CCCH_sf"/>
</dbReference>
<dbReference type="OMA" id="NWIAYEK"/>
<keyword evidence="8" id="KW-1185">Reference proteome</keyword>
<feature type="domain" description="C3H1-type" evidence="6">
    <location>
        <begin position="47"/>
        <end position="75"/>
    </location>
</feature>
<sequence length="150" mass="16591">MYSKNIYVSESSMNYSDANLSESDVDSPLYNNTPIKGSRNNSIDYSKFKTKVCRNYMLGLRCPFEDRCAFSHGPIPRSNSASVAAPPPPPSYADSVNESAIADADADAPPTYENFLTTESPDCSQPPSPPQYPSKYRYDPYSCQGVIFEN</sequence>
<dbReference type="AlphaFoldDB" id="A0A0S4IQW8"/>
<evidence type="ECO:0000313" key="7">
    <source>
        <dbReference type="EMBL" id="CUF25055.1"/>
    </source>
</evidence>
<dbReference type="InterPro" id="IPR000571">
    <property type="entry name" value="Znf_CCCH"/>
</dbReference>
<protein>
    <submittedName>
        <fullName evidence="7">Zinc finger protein, putative</fullName>
    </submittedName>
</protein>
<evidence type="ECO:0000259" key="6">
    <source>
        <dbReference type="PROSITE" id="PS50103"/>
    </source>
</evidence>
<dbReference type="VEuPathDB" id="TriTrypDB:BSAL_60655"/>
<feature type="region of interest" description="Disordered" evidence="5">
    <location>
        <begin position="78"/>
        <end position="138"/>
    </location>
</feature>
<evidence type="ECO:0000256" key="4">
    <source>
        <dbReference type="PROSITE-ProRule" id="PRU00723"/>
    </source>
</evidence>
<dbReference type="PROSITE" id="PS50103">
    <property type="entry name" value="ZF_C3H1"/>
    <property type="match status" value="1"/>
</dbReference>
<keyword evidence="3 4" id="KW-0862">Zinc</keyword>
<dbReference type="Pfam" id="PF00642">
    <property type="entry name" value="zf-CCCH"/>
    <property type="match status" value="1"/>
</dbReference>
<evidence type="ECO:0000256" key="5">
    <source>
        <dbReference type="SAM" id="MobiDB-lite"/>
    </source>
</evidence>
<dbReference type="SMART" id="SM00356">
    <property type="entry name" value="ZnF_C3H1"/>
    <property type="match status" value="1"/>
</dbReference>
<keyword evidence="1 4" id="KW-0479">Metal-binding</keyword>
<evidence type="ECO:0000256" key="2">
    <source>
        <dbReference type="ARBA" id="ARBA00022771"/>
    </source>
</evidence>
<accession>A0A0S4IQW8</accession>
<proteinExistence type="predicted"/>
<dbReference type="OrthoDB" id="410307at2759"/>
<dbReference type="SUPFAM" id="SSF90229">
    <property type="entry name" value="CCCH zinc finger"/>
    <property type="match status" value="1"/>
</dbReference>
<organism evidence="7 8">
    <name type="scientific">Bodo saltans</name>
    <name type="common">Flagellated protozoan</name>
    <dbReference type="NCBI Taxonomy" id="75058"/>
    <lineage>
        <taxon>Eukaryota</taxon>
        <taxon>Discoba</taxon>
        <taxon>Euglenozoa</taxon>
        <taxon>Kinetoplastea</taxon>
        <taxon>Metakinetoplastina</taxon>
        <taxon>Eubodonida</taxon>
        <taxon>Bodonidae</taxon>
        <taxon>Bodo</taxon>
    </lineage>
</organism>